<protein>
    <recommendedName>
        <fullName evidence="4">Methyltransferase</fullName>
    </recommendedName>
</protein>
<evidence type="ECO:0008006" key="4">
    <source>
        <dbReference type="Google" id="ProtNLM"/>
    </source>
</evidence>
<comment type="similarity">
    <text evidence="1">Belongs to the asaB hydroxylase/desaturase family.</text>
</comment>
<evidence type="ECO:0000313" key="3">
    <source>
        <dbReference type="Proteomes" id="UP001642482"/>
    </source>
</evidence>
<dbReference type="InterPro" id="IPR044053">
    <property type="entry name" value="AsaB-like"/>
</dbReference>
<comment type="caution">
    <text evidence="2">The sequence shown here is derived from an EMBL/GenBank/DDBJ whole genome shotgun (WGS) entry which is preliminary data.</text>
</comment>
<dbReference type="NCBIfam" id="NF041278">
    <property type="entry name" value="CmcJ_NvfI_EfuI"/>
    <property type="match status" value="1"/>
</dbReference>
<dbReference type="EMBL" id="CAWUHD010000015">
    <property type="protein sequence ID" value="CAK7214730.1"/>
    <property type="molecule type" value="Genomic_DNA"/>
</dbReference>
<reference evidence="2 3" key="1">
    <citation type="submission" date="2024-01" db="EMBL/GenBank/DDBJ databases">
        <authorList>
            <person name="Allen C."/>
            <person name="Tagirdzhanova G."/>
        </authorList>
    </citation>
    <scope>NUCLEOTIDE SEQUENCE [LARGE SCALE GENOMIC DNA]</scope>
</reference>
<dbReference type="PANTHER" id="PTHR34598">
    <property type="entry name" value="BLL6449 PROTEIN"/>
    <property type="match status" value="1"/>
</dbReference>
<name>A0ABP0B613_9PEZI</name>
<keyword evidence="3" id="KW-1185">Reference proteome</keyword>
<accession>A0ABP0B613</accession>
<dbReference type="PANTHER" id="PTHR34598:SF1">
    <property type="entry name" value="PUTATIVE (AFU_ORTHOLOGUE AFUA_3G13140)-RELATED"/>
    <property type="match status" value="1"/>
</dbReference>
<gene>
    <name evidence="2" type="ORF">SEUCBS140593_002289</name>
</gene>
<dbReference type="Proteomes" id="UP001642482">
    <property type="component" value="Unassembled WGS sequence"/>
</dbReference>
<evidence type="ECO:0000256" key="1">
    <source>
        <dbReference type="ARBA" id="ARBA00023604"/>
    </source>
</evidence>
<proteinExistence type="inferred from homology"/>
<sequence>MAITADIPRGTVAADLLFYKAPADGSAPYDYVGQAPEGEAQQNFSEVPHTVEIHDIRGIEGDFSLDVDGFHTVSNAKSSAKIDFSSDNDIRAKYYPEVEQLLRQQLPGTTKVTIFDHTIRRSSPDADRGPVTSVHADQTARSGPWRVLLHDPEDAKELLKRRVRIINVWRPLNGPVRGFPLGLASRRFMDGSDVVPVEHRYPDRIGETAAIRYNPTQQFSYWSGMTNDERLLIKCYDSSDPRDGPQGVPHAAFVDERTEPADRYRESIEVRTIVYGG</sequence>
<evidence type="ECO:0000313" key="2">
    <source>
        <dbReference type="EMBL" id="CAK7214730.1"/>
    </source>
</evidence>
<organism evidence="2 3">
    <name type="scientific">Sporothrix eucalyptigena</name>
    <dbReference type="NCBI Taxonomy" id="1812306"/>
    <lineage>
        <taxon>Eukaryota</taxon>
        <taxon>Fungi</taxon>
        <taxon>Dikarya</taxon>
        <taxon>Ascomycota</taxon>
        <taxon>Pezizomycotina</taxon>
        <taxon>Sordariomycetes</taxon>
        <taxon>Sordariomycetidae</taxon>
        <taxon>Ophiostomatales</taxon>
        <taxon>Ophiostomataceae</taxon>
        <taxon>Sporothrix</taxon>
    </lineage>
</organism>